<accession>A0A447UFA7</accession>
<keyword evidence="3" id="KW-0520">NAD</keyword>
<comment type="similarity">
    <text evidence="1">Belongs to the aldehyde dehydrogenase family.</text>
</comment>
<evidence type="ECO:0000313" key="5">
    <source>
        <dbReference type="EMBL" id="VEB83572.1"/>
    </source>
</evidence>
<dbReference type="InterPro" id="IPR016162">
    <property type="entry name" value="Ald_DH_N"/>
</dbReference>
<dbReference type="Pfam" id="PF00171">
    <property type="entry name" value="Aldedh"/>
    <property type="match status" value="1"/>
</dbReference>
<dbReference type="PANTHER" id="PTHR43860">
    <property type="entry name" value="BETAINE ALDEHYDE DEHYDROGENASE"/>
    <property type="match status" value="1"/>
</dbReference>
<dbReference type="EMBL" id="LR134204">
    <property type="protein sequence ID" value="VEB83572.1"/>
    <property type="molecule type" value="Genomic_DNA"/>
</dbReference>
<dbReference type="SUPFAM" id="SSF53720">
    <property type="entry name" value="ALDH-like"/>
    <property type="match status" value="1"/>
</dbReference>
<dbReference type="PANTHER" id="PTHR43860:SF2">
    <property type="entry name" value="BETAINE ALDEHYDE DEHYDROGENASE-RELATED"/>
    <property type="match status" value="1"/>
</dbReference>
<reference evidence="5 6" key="1">
    <citation type="submission" date="2018-12" db="EMBL/GenBank/DDBJ databases">
        <authorList>
            <consortium name="Pathogen Informatics"/>
        </authorList>
    </citation>
    <scope>NUCLEOTIDE SEQUENCE [LARGE SCALE GENOMIC DNA]</scope>
    <source>
        <strain evidence="5 6">NCTC11075</strain>
    </source>
</reference>
<dbReference type="AlphaFoldDB" id="A0A447UFA7"/>
<dbReference type="Proteomes" id="UP000270272">
    <property type="component" value="Chromosome"/>
</dbReference>
<evidence type="ECO:0000256" key="2">
    <source>
        <dbReference type="ARBA" id="ARBA00023002"/>
    </source>
</evidence>
<organism evidence="5 6">
    <name type="scientific">Citrobacter koseri</name>
    <name type="common">Citrobacter diversus</name>
    <dbReference type="NCBI Taxonomy" id="545"/>
    <lineage>
        <taxon>Bacteria</taxon>
        <taxon>Pseudomonadati</taxon>
        <taxon>Pseudomonadota</taxon>
        <taxon>Gammaproteobacteria</taxon>
        <taxon>Enterobacterales</taxon>
        <taxon>Enterobacteriaceae</taxon>
        <taxon>Citrobacter</taxon>
    </lineage>
</organism>
<evidence type="ECO:0000259" key="4">
    <source>
        <dbReference type="Pfam" id="PF00171"/>
    </source>
</evidence>
<dbReference type="EC" id="1.2.1.19" evidence="5"/>
<evidence type="ECO:0000256" key="1">
    <source>
        <dbReference type="ARBA" id="ARBA00009986"/>
    </source>
</evidence>
<evidence type="ECO:0000256" key="3">
    <source>
        <dbReference type="ARBA" id="ARBA00023027"/>
    </source>
</evidence>
<evidence type="ECO:0000313" key="6">
    <source>
        <dbReference type="Proteomes" id="UP000270272"/>
    </source>
</evidence>
<gene>
    <name evidence="5" type="primary">prr_3</name>
    <name evidence="5" type="ORF">NCTC11075_00149</name>
</gene>
<name>A0A447UFA7_CITKO</name>
<dbReference type="InterPro" id="IPR016161">
    <property type="entry name" value="Ald_DH/histidinol_DH"/>
</dbReference>
<protein>
    <submittedName>
        <fullName evidence="5">Gamma-aminobutyraldehyde dehydrogenase</fullName>
        <ecNumber evidence="5">1.2.1.19</ecNumber>
    </submittedName>
</protein>
<proteinExistence type="inferred from homology"/>
<keyword evidence="2 5" id="KW-0560">Oxidoreductase</keyword>
<dbReference type="Gene3D" id="3.40.605.10">
    <property type="entry name" value="Aldehyde Dehydrogenase, Chain A, domain 1"/>
    <property type="match status" value="1"/>
</dbReference>
<sequence length="108" mass="11655">MIRRDPVGVVASIAPWNYPLMMAAWKLAPALAAGNCVVIKPSEITPLTALKLAEFAKDIFPPGVLNVLFGRGKTVGDPLTGHEKSTDGLPDRLDCDGRAHYSTYRALH</sequence>
<feature type="domain" description="Aldehyde dehydrogenase" evidence="4">
    <location>
        <begin position="1"/>
        <end position="84"/>
    </location>
</feature>
<dbReference type="InterPro" id="IPR015590">
    <property type="entry name" value="Aldehyde_DH_dom"/>
</dbReference>
<dbReference type="GO" id="GO:0019145">
    <property type="term" value="F:aminobutyraldehyde dehydrogenase (NAD+) activity"/>
    <property type="evidence" value="ECO:0007669"/>
    <property type="project" value="UniProtKB-EC"/>
</dbReference>